<organism evidence="1">
    <name type="scientific">Promethearchaeum syntrophicum</name>
    <dbReference type="NCBI Taxonomy" id="2594042"/>
    <lineage>
        <taxon>Archaea</taxon>
        <taxon>Promethearchaeati</taxon>
        <taxon>Promethearchaeota</taxon>
        <taxon>Promethearchaeia</taxon>
        <taxon>Promethearchaeales</taxon>
        <taxon>Promethearchaeaceae</taxon>
        <taxon>Promethearchaeum</taxon>
    </lineage>
</organism>
<evidence type="ECO:0000313" key="1">
    <source>
        <dbReference type="EMBL" id="QEE17708.1"/>
    </source>
</evidence>
<gene>
    <name evidence="1" type="ORF">DSAG12_03546</name>
</gene>
<sequence length="97" mass="11404">MKFDKIEASQMNLKRFISDDGVEITYYKPSQVREIPVKQGSVRGYIPSLKPNMKGNVLNYESQLERDFLYLLDHDPNCIDIQTQPCHVHYKSKNNRK</sequence>
<name>A0A5B9DEN6_9ARCH</name>
<protein>
    <submittedName>
        <fullName evidence="1">Uncharacterized protein</fullName>
    </submittedName>
</protein>
<proteinExistence type="predicted"/>
<dbReference type="EMBL" id="CP042905">
    <property type="protein sequence ID" value="QEE17708.1"/>
    <property type="molecule type" value="Genomic_DNA"/>
</dbReference>
<accession>A0A5B9DEN6</accession>
<reference evidence="1" key="1">
    <citation type="journal article" date="2020" name="Nature">
        <title>Isolation of an archaeon at the prokaryote-eukaryote interface.</title>
        <authorList>
            <person name="Imachi H."/>
            <person name="Nobu M.K."/>
            <person name="Nakahara N."/>
            <person name="Morono Y."/>
            <person name="Ogawara M."/>
            <person name="Takaki Y."/>
            <person name="Takano Y."/>
            <person name="Uematsu K."/>
            <person name="Ikuta T."/>
            <person name="Ito M."/>
            <person name="Matsui Y."/>
            <person name="Miyazaki M."/>
            <person name="Murata K."/>
            <person name="Saito Y."/>
            <person name="Sakai S."/>
            <person name="Song C."/>
            <person name="Tasumi E."/>
            <person name="Yamanaka Y."/>
            <person name="Yamaguchi T."/>
            <person name="Kamagata Y."/>
            <person name="Tamaki H."/>
            <person name="Takai K."/>
        </authorList>
    </citation>
    <scope>NUCLEOTIDE SEQUENCE [LARGE SCALE GENOMIC DNA]</scope>
    <source>
        <strain evidence="1">MK-D1</strain>
    </source>
</reference>
<dbReference type="AlphaFoldDB" id="A0A5B9DEN6"/>